<evidence type="ECO:0008006" key="4">
    <source>
        <dbReference type="Google" id="ProtNLM"/>
    </source>
</evidence>
<proteinExistence type="predicted"/>
<dbReference type="PROSITE" id="PS51257">
    <property type="entry name" value="PROKAR_LIPOPROTEIN"/>
    <property type="match status" value="1"/>
</dbReference>
<name>A0ABU6HPQ2_9FLAO</name>
<organism evidence="2 3">
    <name type="scientific">Chryseobacterium salviniae</name>
    <dbReference type="NCBI Taxonomy" id="3101750"/>
    <lineage>
        <taxon>Bacteria</taxon>
        <taxon>Pseudomonadati</taxon>
        <taxon>Bacteroidota</taxon>
        <taxon>Flavobacteriia</taxon>
        <taxon>Flavobacteriales</taxon>
        <taxon>Weeksellaceae</taxon>
        <taxon>Chryseobacterium group</taxon>
        <taxon>Chryseobacterium</taxon>
    </lineage>
</organism>
<feature type="compositionally biased region" description="Polar residues" evidence="1">
    <location>
        <begin position="85"/>
        <end position="94"/>
    </location>
</feature>
<sequence>MKKCISILSLITVLLMQSCERSDNDFNITEQKNLKIEVQNYNESEKIGNKESGESDSENLDTGDDDDDPPRDKQHWRIEQDTTRNKNLFNRQSF</sequence>
<feature type="compositionally biased region" description="Basic and acidic residues" evidence="1">
    <location>
        <begin position="70"/>
        <end position="84"/>
    </location>
</feature>
<dbReference type="EMBL" id="JAYLAA010000018">
    <property type="protein sequence ID" value="MEC3874918.1"/>
    <property type="molecule type" value="Genomic_DNA"/>
</dbReference>
<evidence type="ECO:0000313" key="3">
    <source>
        <dbReference type="Proteomes" id="UP001348397"/>
    </source>
</evidence>
<evidence type="ECO:0000313" key="2">
    <source>
        <dbReference type="EMBL" id="MEC3874918.1"/>
    </source>
</evidence>
<accession>A0ABU6HPQ2</accession>
<evidence type="ECO:0000256" key="1">
    <source>
        <dbReference type="SAM" id="MobiDB-lite"/>
    </source>
</evidence>
<feature type="compositionally biased region" description="Basic and acidic residues" evidence="1">
    <location>
        <begin position="43"/>
        <end position="53"/>
    </location>
</feature>
<dbReference type="Proteomes" id="UP001348397">
    <property type="component" value="Unassembled WGS sequence"/>
</dbReference>
<dbReference type="RefSeq" id="WP_123855294.1">
    <property type="nucleotide sequence ID" value="NZ_JAYLAA010000018.1"/>
</dbReference>
<gene>
    <name evidence="2" type="ORF">SOP96_04245</name>
</gene>
<feature type="compositionally biased region" description="Acidic residues" evidence="1">
    <location>
        <begin position="54"/>
        <end position="69"/>
    </location>
</feature>
<feature type="region of interest" description="Disordered" evidence="1">
    <location>
        <begin position="38"/>
        <end position="94"/>
    </location>
</feature>
<comment type="caution">
    <text evidence="2">The sequence shown here is derived from an EMBL/GenBank/DDBJ whole genome shotgun (WGS) entry which is preliminary data.</text>
</comment>
<protein>
    <recommendedName>
        <fullName evidence="4">Lipoprotein</fullName>
    </recommendedName>
</protein>
<keyword evidence="3" id="KW-1185">Reference proteome</keyword>
<reference evidence="2 3" key="1">
    <citation type="submission" date="2024-01" db="EMBL/GenBank/DDBJ databases">
        <title>Chryseobacterium sp. T9W2-O.</title>
        <authorList>
            <person name="Maltman C."/>
        </authorList>
    </citation>
    <scope>NUCLEOTIDE SEQUENCE [LARGE SCALE GENOMIC DNA]</scope>
    <source>
        <strain evidence="2 3">T9W2-O</strain>
    </source>
</reference>